<protein>
    <recommendedName>
        <fullName evidence="4">Myb/SANT-like domain-containing protein</fullName>
    </recommendedName>
</protein>
<gene>
    <name evidence="2" type="ORF">SASPL_132802</name>
</gene>
<evidence type="ECO:0000313" key="2">
    <source>
        <dbReference type="EMBL" id="KAG6405216.1"/>
    </source>
</evidence>
<name>A0A8X8X1L3_SALSN</name>
<dbReference type="EMBL" id="PNBA02000012">
    <property type="protein sequence ID" value="KAG6405216.1"/>
    <property type="molecule type" value="Genomic_DNA"/>
</dbReference>
<comment type="caution">
    <text evidence="2">The sequence shown here is derived from an EMBL/GenBank/DDBJ whole genome shotgun (WGS) entry which is preliminary data.</text>
</comment>
<feature type="compositionally biased region" description="Polar residues" evidence="1">
    <location>
        <begin position="1"/>
        <end position="15"/>
    </location>
</feature>
<feature type="compositionally biased region" description="Polar residues" evidence="1">
    <location>
        <begin position="185"/>
        <end position="195"/>
    </location>
</feature>
<reference evidence="2" key="2">
    <citation type="submission" date="2020-08" db="EMBL/GenBank/DDBJ databases">
        <title>Plant Genome Project.</title>
        <authorList>
            <person name="Zhang R.-G."/>
        </authorList>
    </citation>
    <scope>NUCLEOTIDE SEQUENCE</scope>
    <source>
        <strain evidence="2">Huo1</strain>
        <tissue evidence="2">Leaf</tissue>
    </source>
</reference>
<proteinExistence type="predicted"/>
<feature type="region of interest" description="Disordered" evidence="1">
    <location>
        <begin position="166"/>
        <end position="195"/>
    </location>
</feature>
<dbReference type="AlphaFoldDB" id="A0A8X8X1L3"/>
<accession>A0A8X8X1L3</accession>
<dbReference type="PANTHER" id="PTHR46250">
    <property type="entry name" value="MYB/SANT-LIKE DNA-BINDING DOMAIN PROTEIN-RELATED"/>
    <property type="match status" value="1"/>
</dbReference>
<feature type="region of interest" description="Disordered" evidence="1">
    <location>
        <begin position="1"/>
        <end position="22"/>
    </location>
</feature>
<reference evidence="2" key="1">
    <citation type="submission" date="2018-01" db="EMBL/GenBank/DDBJ databases">
        <authorList>
            <person name="Mao J.F."/>
        </authorList>
    </citation>
    <scope>NUCLEOTIDE SEQUENCE</scope>
    <source>
        <strain evidence="2">Huo1</strain>
        <tissue evidence="2">Leaf</tissue>
    </source>
</reference>
<evidence type="ECO:0000256" key="1">
    <source>
        <dbReference type="SAM" id="MobiDB-lite"/>
    </source>
</evidence>
<keyword evidence="3" id="KW-1185">Reference proteome</keyword>
<evidence type="ECO:0000313" key="3">
    <source>
        <dbReference type="Proteomes" id="UP000298416"/>
    </source>
</evidence>
<dbReference type="Proteomes" id="UP000298416">
    <property type="component" value="Unassembled WGS sequence"/>
</dbReference>
<dbReference type="PANTHER" id="PTHR46250:SF15">
    <property type="entry name" value="OS01G0523800 PROTEIN"/>
    <property type="match status" value="1"/>
</dbReference>
<organism evidence="2">
    <name type="scientific">Salvia splendens</name>
    <name type="common">Scarlet sage</name>
    <dbReference type="NCBI Taxonomy" id="180675"/>
    <lineage>
        <taxon>Eukaryota</taxon>
        <taxon>Viridiplantae</taxon>
        <taxon>Streptophyta</taxon>
        <taxon>Embryophyta</taxon>
        <taxon>Tracheophyta</taxon>
        <taxon>Spermatophyta</taxon>
        <taxon>Magnoliopsida</taxon>
        <taxon>eudicotyledons</taxon>
        <taxon>Gunneridae</taxon>
        <taxon>Pentapetalae</taxon>
        <taxon>asterids</taxon>
        <taxon>lamiids</taxon>
        <taxon>Lamiales</taxon>
        <taxon>Lamiaceae</taxon>
        <taxon>Nepetoideae</taxon>
        <taxon>Mentheae</taxon>
        <taxon>Salviinae</taxon>
        <taxon>Salvia</taxon>
        <taxon>Salvia subgen. Calosphace</taxon>
        <taxon>core Calosphace</taxon>
    </lineage>
</organism>
<sequence length="195" mass="21893">MSGSFRTYGSQQVPSGSKDRTRRAWSDKEEMFLIGIMKELVATGWKSDNGFRFGYLMKAEESMRRDGVGFNVHGDYKIDVSDDQWSQIVKADGAGHGLRTKSWPYYEDWKWIFGMDRASGITAEDMLDAYNELDPIEQVATNGASLDYDFGLHDFLGGDAGLNRDSPPVMSDNGFSRGREIPPVMTNSGFSRSRN</sequence>
<evidence type="ECO:0008006" key="4">
    <source>
        <dbReference type="Google" id="ProtNLM"/>
    </source>
</evidence>